<dbReference type="PANTHER" id="PTHR11347">
    <property type="entry name" value="CYCLIC NUCLEOTIDE PHOSPHODIESTERASE"/>
    <property type="match status" value="1"/>
</dbReference>
<comment type="caution">
    <text evidence="5">The sequence shown here is derived from an EMBL/GenBank/DDBJ whole genome shotgun (WGS) entry which is preliminary data.</text>
</comment>
<evidence type="ECO:0000256" key="3">
    <source>
        <dbReference type="SAM" id="MobiDB-lite"/>
    </source>
</evidence>
<feature type="compositionally biased region" description="Acidic residues" evidence="3">
    <location>
        <begin position="115"/>
        <end position="132"/>
    </location>
</feature>
<evidence type="ECO:0000256" key="2">
    <source>
        <dbReference type="ARBA" id="ARBA00022801"/>
    </source>
</evidence>
<dbReference type="PROSITE" id="PS51845">
    <property type="entry name" value="PDEASE_I_2"/>
    <property type="match status" value="1"/>
</dbReference>
<dbReference type="Gene3D" id="1.10.1300.10">
    <property type="entry name" value="3'5'-cyclic nucleotide phosphodiesterase, catalytic domain"/>
    <property type="match status" value="1"/>
</dbReference>
<keyword evidence="1" id="KW-0479">Metal-binding</keyword>
<dbReference type="EMBL" id="NCKW01000709">
    <property type="protein sequence ID" value="POM80107.1"/>
    <property type="molecule type" value="Genomic_DNA"/>
</dbReference>
<keyword evidence="2" id="KW-0378">Hydrolase</keyword>
<dbReference type="GO" id="GO:0046872">
    <property type="term" value="F:metal ion binding"/>
    <property type="evidence" value="ECO:0007669"/>
    <property type="project" value="UniProtKB-KW"/>
</dbReference>
<dbReference type="InterPro" id="IPR036971">
    <property type="entry name" value="PDEase_catalytic_dom_sf"/>
</dbReference>
<keyword evidence="6" id="KW-1185">Reference proteome</keyword>
<protein>
    <recommendedName>
        <fullName evidence="4">PDEase domain-containing protein</fullName>
    </recommendedName>
</protein>
<dbReference type="GO" id="GO:0007165">
    <property type="term" value="P:signal transduction"/>
    <property type="evidence" value="ECO:0007669"/>
    <property type="project" value="InterPro"/>
</dbReference>
<evidence type="ECO:0000313" key="6">
    <source>
        <dbReference type="Proteomes" id="UP000237271"/>
    </source>
</evidence>
<dbReference type="SUPFAM" id="SSF109604">
    <property type="entry name" value="HD-domain/PDEase-like"/>
    <property type="match status" value="1"/>
</dbReference>
<gene>
    <name evidence="5" type="ORF">PHPALM_2098</name>
</gene>
<accession>A0A2P4YQN3</accession>
<sequence length="480" mass="54123">MGVEAKEHKRRMLLHSMAALARRTMNTTTSASSAVPTVATSGDDSAVLSASLSTLSSRSAEHESELRKETAAGRCILPTTHQPRMAPLISQLRISQSSPRLVGTSVIERGPPVEVDPDAEVEEVDGDDDDHNEDNSTTRTPRLSSHMPPRRAMSALETSSDHTSDESIIYAVALLRKLQQHACDNERGEAAVQREELDQILHGFSRALETVTSTWDQRSVENTMQKLFDTHSNVFDESMQNFFIQNFLHESESAKTFRTALRRTSMLRRCLLAMYQSDSAGGRRNSMTEDKGPASRRWGDAVARVIKQKEDERRRFSIEVCPEITNPSIVRAVQNEIAKIDSWNFDVFTVLLFPYLMFRLILMVFHLPRLQRLYQVKRCASLEMHFWSSMSFAATFGQPKHVSNRCYGTEHAADVTQTLHHFLSAGNLGSLFSERTKCTALLAAIIHDIGHTSFSNNFHITINDDLATQYVYRSPLEHMH</sequence>
<evidence type="ECO:0000259" key="4">
    <source>
        <dbReference type="PROSITE" id="PS51845"/>
    </source>
</evidence>
<dbReference type="GO" id="GO:0004114">
    <property type="term" value="F:3',5'-cyclic-nucleotide phosphodiesterase activity"/>
    <property type="evidence" value="ECO:0007669"/>
    <property type="project" value="InterPro"/>
</dbReference>
<proteinExistence type="predicted"/>
<feature type="non-terminal residue" evidence="5">
    <location>
        <position position="480"/>
    </location>
</feature>
<organism evidence="5 6">
    <name type="scientific">Phytophthora palmivora</name>
    <dbReference type="NCBI Taxonomy" id="4796"/>
    <lineage>
        <taxon>Eukaryota</taxon>
        <taxon>Sar</taxon>
        <taxon>Stramenopiles</taxon>
        <taxon>Oomycota</taxon>
        <taxon>Peronosporomycetes</taxon>
        <taxon>Peronosporales</taxon>
        <taxon>Peronosporaceae</taxon>
        <taxon>Phytophthora</taxon>
    </lineage>
</organism>
<reference evidence="5 6" key="1">
    <citation type="journal article" date="2017" name="Genome Biol. Evol.">
        <title>Phytophthora megakarya and P. palmivora, closely related causal agents of cacao black pod rot, underwent increases in genome sizes and gene numbers by different mechanisms.</title>
        <authorList>
            <person name="Ali S.S."/>
            <person name="Shao J."/>
            <person name="Lary D.J."/>
            <person name="Kronmiller B."/>
            <person name="Shen D."/>
            <person name="Strem M.D."/>
            <person name="Amoako-Attah I."/>
            <person name="Akrofi A.Y."/>
            <person name="Begoude B.A."/>
            <person name="Ten Hoopen G.M."/>
            <person name="Coulibaly K."/>
            <person name="Kebe B.I."/>
            <person name="Melnick R.L."/>
            <person name="Guiltinan M.J."/>
            <person name="Tyler B.M."/>
            <person name="Meinhardt L.W."/>
            <person name="Bailey B.A."/>
        </authorList>
    </citation>
    <scope>NUCLEOTIDE SEQUENCE [LARGE SCALE GENOMIC DNA]</scope>
    <source>
        <strain evidence="6">sbr112.9</strain>
    </source>
</reference>
<dbReference type="CDD" id="cd00077">
    <property type="entry name" value="HDc"/>
    <property type="match status" value="1"/>
</dbReference>
<name>A0A2P4YQN3_9STRA</name>
<feature type="region of interest" description="Disordered" evidence="3">
    <location>
        <begin position="99"/>
        <end position="161"/>
    </location>
</feature>
<dbReference type="OrthoDB" id="432756at2759"/>
<dbReference type="InterPro" id="IPR003607">
    <property type="entry name" value="HD/PDEase_dom"/>
</dbReference>
<evidence type="ECO:0000256" key="1">
    <source>
        <dbReference type="ARBA" id="ARBA00022723"/>
    </source>
</evidence>
<evidence type="ECO:0000313" key="5">
    <source>
        <dbReference type="EMBL" id="POM80107.1"/>
    </source>
</evidence>
<dbReference type="Pfam" id="PF00233">
    <property type="entry name" value="PDEase_I"/>
    <property type="match status" value="1"/>
</dbReference>
<dbReference type="InterPro" id="IPR002073">
    <property type="entry name" value="PDEase_catalytic_dom"/>
</dbReference>
<dbReference type="Proteomes" id="UP000237271">
    <property type="component" value="Unassembled WGS sequence"/>
</dbReference>
<dbReference type="AlphaFoldDB" id="A0A2P4YQN3"/>
<feature type="domain" description="PDEase" evidence="4">
    <location>
        <begin position="325"/>
        <end position="480"/>
    </location>
</feature>